<keyword evidence="1" id="KW-1133">Transmembrane helix</keyword>
<dbReference type="AlphaFoldDB" id="A0A220U5S0"/>
<organism evidence="2 3">
    <name type="scientific">Virgibacillus phasianinus</name>
    <dbReference type="NCBI Taxonomy" id="2017483"/>
    <lineage>
        <taxon>Bacteria</taxon>
        <taxon>Bacillati</taxon>
        <taxon>Bacillota</taxon>
        <taxon>Bacilli</taxon>
        <taxon>Bacillales</taxon>
        <taxon>Bacillaceae</taxon>
        <taxon>Virgibacillus</taxon>
    </lineage>
</organism>
<dbReference type="OrthoDB" id="2969309at2"/>
<evidence type="ECO:0000313" key="3">
    <source>
        <dbReference type="Proteomes" id="UP000198312"/>
    </source>
</evidence>
<name>A0A220U5S0_9BACI</name>
<keyword evidence="1" id="KW-0812">Transmembrane</keyword>
<keyword evidence="1" id="KW-0472">Membrane</keyword>
<dbReference type="RefSeq" id="WP_089062322.1">
    <property type="nucleotide sequence ID" value="NZ_CP022315.1"/>
</dbReference>
<keyword evidence="3" id="KW-1185">Reference proteome</keyword>
<sequence length="305" mass="34172">MDKRKTIIVWMDGKKTKVSKNDTKNNPMQSTYTNTEQAAAQESNNEIDPIPTYIRQNSLEEEAAFKKGKGNKNKLIKHIFIATMTAVLLGVGLGIFMLNMFTNIDANEVNGKIGSTGETTGANKGVTATDQATYTLKGLQAFVLQAGLFNDEANVAVVQNKFNDAGIQTMVWKRDDQYYLFANIAQAKDQTDDEKAAYKASDLETYAKKWTTTETNVTITDAEYNWLQNFHNLWNASLEKVSADQSLPSTKWEDWIASYPENAKNTAEFYQAVKENQSSISEASKESAPIVLLNIWNQFDQLVLK</sequence>
<dbReference type="KEGG" id="vil:CFK37_13365"/>
<protein>
    <recommendedName>
        <fullName evidence="4">SPOR domain-containing protein</fullName>
    </recommendedName>
</protein>
<dbReference type="Proteomes" id="UP000198312">
    <property type="component" value="Chromosome"/>
</dbReference>
<evidence type="ECO:0008006" key="4">
    <source>
        <dbReference type="Google" id="ProtNLM"/>
    </source>
</evidence>
<feature type="transmembrane region" description="Helical" evidence="1">
    <location>
        <begin position="75"/>
        <end position="98"/>
    </location>
</feature>
<proteinExistence type="predicted"/>
<gene>
    <name evidence="2" type="ORF">CFK37_13365</name>
</gene>
<reference evidence="2 3" key="1">
    <citation type="submission" date="2017-07" db="EMBL/GenBank/DDBJ databases">
        <title>Virgibacillus sp. LM2416.</title>
        <authorList>
            <person name="Tak E.J."/>
            <person name="Bae J.-W."/>
        </authorList>
    </citation>
    <scope>NUCLEOTIDE SEQUENCE [LARGE SCALE GENOMIC DNA]</scope>
    <source>
        <strain evidence="2 3">LM2416</strain>
    </source>
</reference>
<evidence type="ECO:0000313" key="2">
    <source>
        <dbReference type="EMBL" id="ASK63063.1"/>
    </source>
</evidence>
<evidence type="ECO:0000256" key="1">
    <source>
        <dbReference type="SAM" id="Phobius"/>
    </source>
</evidence>
<accession>A0A220U5S0</accession>
<dbReference type="EMBL" id="CP022315">
    <property type="protein sequence ID" value="ASK63063.1"/>
    <property type="molecule type" value="Genomic_DNA"/>
</dbReference>